<dbReference type="CDD" id="cd18793">
    <property type="entry name" value="SF2_C_SNF"/>
    <property type="match status" value="1"/>
</dbReference>
<comment type="caution">
    <text evidence="3">The sequence shown here is derived from an EMBL/GenBank/DDBJ whole genome shotgun (WGS) entry which is preliminary data.</text>
</comment>
<organism evidence="3 4">
    <name type="scientific">Lactuca virosa</name>
    <dbReference type="NCBI Taxonomy" id="75947"/>
    <lineage>
        <taxon>Eukaryota</taxon>
        <taxon>Viridiplantae</taxon>
        <taxon>Streptophyta</taxon>
        <taxon>Embryophyta</taxon>
        <taxon>Tracheophyta</taxon>
        <taxon>Spermatophyta</taxon>
        <taxon>Magnoliopsida</taxon>
        <taxon>eudicotyledons</taxon>
        <taxon>Gunneridae</taxon>
        <taxon>Pentapetalae</taxon>
        <taxon>asterids</taxon>
        <taxon>campanulids</taxon>
        <taxon>Asterales</taxon>
        <taxon>Asteraceae</taxon>
        <taxon>Cichorioideae</taxon>
        <taxon>Cichorieae</taxon>
        <taxon>Lactucinae</taxon>
        <taxon>Lactuca</taxon>
    </lineage>
</organism>
<keyword evidence="1" id="KW-0378">Hydrolase</keyword>
<gene>
    <name evidence="3" type="ORF">LVIROSA_LOCUS111</name>
</gene>
<name>A0AAU9LTR4_9ASTR</name>
<dbReference type="PANTHER" id="PTHR10799">
    <property type="entry name" value="SNF2/RAD54 HELICASE FAMILY"/>
    <property type="match status" value="1"/>
</dbReference>
<dbReference type="Pfam" id="PF00271">
    <property type="entry name" value="Helicase_C"/>
    <property type="match status" value="1"/>
</dbReference>
<evidence type="ECO:0000259" key="2">
    <source>
        <dbReference type="PROSITE" id="PS51194"/>
    </source>
</evidence>
<reference evidence="3 4" key="1">
    <citation type="submission" date="2022-01" db="EMBL/GenBank/DDBJ databases">
        <authorList>
            <person name="Xiong W."/>
            <person name="Schranz E."/>
        </authorList>
    </citation>
    <scope>NUCLEOTIDE SEQUENCE [LARGE SCALE GENOMIC DNA]</scope>
</reference>
<dbReference type="AlphaFoldDB" id="A0AAU9LTR4"/>
<dbReference type="Pfam" id="PF00176">
    <property type="entry name" value="SNF2-rel_dom"/>
    <property type="match status" value="1"/>
</dbReference>
<dbReference type="InterPro" id="IPR001650">
    <property type="entry name" value="Helicase_C-like"/>
</dbReference>
<protein>
    <recommendedName>
        <fullName evidence="2">Helicase C-terminal domain-containing protein</fullName>
    </recommendedName>
</protein>
<evidence type="ECO:0000313" key="4">
    <source>
        <dbReference type="Proteomes" id="UP001157418"/>
    </source>
</evidence>
<dbReference type="EMBL" id="CAKMRJ010000001">
    <property type="protein sequence ID" value="CAH1412063.1"/>
    <property type="molecule type" value="Genomic_DNA"/>
</dbReference>
<dbReference type="PROSITE" id="PS51194">
    <property type="entry name" value="HELICASE_CTER"/>
    <property type="match status" value="1"/>
</dbReference>
<proteinExistence type="predicted"/>
<sequence>MLQCQRTCSGAANNSHWWKIARNNLEELWELLNFLLPNIFNSAEDFCQWFNKPFESNADNSLEEALLSKEENLLIVNRLHQALRPFVLRRLKHKVENELPEKIERLVRCKSSAYEKIFMRRVEDDVGAFGATKVLLFSTMTRQLDVMEDYLYQKQYMYLRLDGHTSGGDRGSLIDHFKKPGSPFFIFLLSIRAGGVGVNLQAADTVDLQAQAKAHKISQKKEVLVLRLETVKSVEEQVRASSKHKLGVANQSITAGFFDNNTSAEDRREYLEALLQERKK</sequence>
<dbReference type="Gene3D" id="3.40.50.300">
    <property type="entry name" value="P-loop containing nucleotide triphosphate hydrolases"/>
    <property type="match status" value="2"/>
</dbReference>
<dbReference type="Gene3D" id="3.40.50.10810">
    <property type="entry name" value="Tandem AAA-ATPase domain"/>
    <property type="match status" value="1"/>
</dbReference>
<evidence type="ECO:0000256" key="1">
    <source>
        <dbReference type="ARBA" id="ARBA00022801"/>
    </source>
</evidence>
<dbReference type="InterPro" id="IPR027417">
    <property type="entry name" value="P-loop_NTPase"/>
</dbReference>
<dbReference type="Proteomes" id="UP001157418">
    <property type="component" value="Unassembled WGS sequence"/>
</dbReference>
<dbReference type="GO" id="GO:0005524">
    <property type="term" value="F:ATP binding"/>
    <property type="evidence" value="ECO:0007669"/>
    <property type="project" value="InterPro"/>
</dbReference>
<dbReference type="SUPFAM" id="SSF52540">
    <property type="entry name" value="P-loop containing nucleoside triphosphate hydrolases"/>
    <property type="match status" value="2"/>
</dbReference>
<dbReference type="GO" id="GO:0016787">
    <property type="term" value="F:hydrolase activity"/>
    <property type="evidence" value="ECO:0007669"/>
    <property type="project" value="UniProtKB-KW"/>
</dbReference>
<keyword evidence="4" id="KW-1185">Reference proteome</keyword>
<dbReference type="InterPro" id="IPR000330">
    <property type="entry name" value="SNF2_N"/>
</dbReference>
<evidence type="ECO:0000313" key="3">
    <source>
        <dbReference type="EMBL" id="CAH1412063.1"/>
    </source>
</evidence>
<dbReference type="InterPro" id="IPR038718">
    <property type="entry name" value="SNF2-like_sf"/>
</dbReference>
<accession>A0AAU9LTR4</accession>
<dbReference type="InterPro" id="IPR049730">
    <property type="entry name" value="SNF2/RAD54-like_C"/>
</dbReference>
<feature type="domain" description="Helicase C-terminal" evidence="2">
    <location>
        <begin position="121"/>
        <end position="280"/>
    </location>
</feature>